<sequence>MLGRSPIICLSKCRLSSLHAGSYRIYCLRKHSRTHFFADMHEPDFKAWSDVIRDYCTNARHKETVSFFLQKFRSSSVFKPNYQVLSSVLKSCTALSALQLGKTLHGHSLKLGHLSCLCISKALLNLYAKSGTLDDCQKLFGQIHSPDVVLWNIVLSGFAGSKGLEAETMRMFNKLHLVRDPKMSSVTLCIVLPLCARLGDLDAGKRAHSLVIKSGLDTHTLVGNALISMYAKCGRVMTDAYAAFTCIPDKDVVSWNAIIAGFAENKLINDAFRMFRWMLKGSTTPNYATIVNILPVCGFLENSTACCIGRQIHSFVFQRTELAAEISVCNALMTFYLRIGLVEEAETLFRQMKVRDLVSWNSVIAGYASNDEWSRALQLFHELVLTERFTLDSVTIACVLPVCAQSRQIQWGKQIHGYVLRHPGLFGDTTVRNNLVHFYARCDDVEAAFLSFFMISSRDVVSWNTMLDAFSERGFHSQFLDLLSWMLKEGTKPDAVTMLILVNFSISVSRVQLVKELHGYIIRSGVLVGEKESTIGNAMLEAYGKCGDVDGASKIFNSLLNKQYSVSYDSAVSGYVNHGSHDDAYKILDRMFETDLIAWNSMVRVYAENECFDEALTLFYQLQARGAKPDELTVMSLLPVCAQIASIHLLRQCHAYTLRACFEDVRLNAALLDIYAKCGSIAYAYNLFQLSPHKDLVMFTTMVGGFAMHGMGEEALKIFYHMISMGVKPDHVVITCVLSACSHAGLVNEGLDVFDSIQNVHRMTPTMEQYACLVDLLARGGRVNDAYSFVTQMPVKANANIWATLLGACRTHHEVELGRAVADHLFQIEANDAGNYIVMSNLYAAHARWDGVLEMRKLIKTRDLRKPAGCSWIEVDRRKNVFIAGDYSHPERSIIFSILSIMDQQIKERLAGSSVDMLLNPT</sequence>
<dbReference type="PROSITE" id="PS51375">
    <property type="entry name" value="PPR"/>
    <property type="match status" value="5"/>
</dbReference>
<evidence type="ECO:0000256" key="2">
    <source>
        <dbReference type="PROSITE-ProRule" id="PRU00708"/>
    </source>
</evidence>
<dbReference type="InterPro" id="IPR046848">
    <property type="entry name" value="E_motif"/>
</dbReference>
<accession>A0A8B8QWD9</accession>
<dbReference type="InterPro" id="IPR046960">
    <property type="entry name" value="PPR_At4g14850-like_plant"/>
</dbReference>
<feature type="repeat" description="PPR" evidence="2">
    <location>
        <begin position="695"/>
        <end position="729"/>
    </location>
</feature>
<dbReference type="Proteomes" id="UP000827889">
    <property type="component" value="Chromosome 11"/>
</dbReference>
<keyword evidence="1" id="KW-0677">Repeat</keyword>
<feature type="repeat" description="PPR" evidence="2">
    <location>
        <begin position="595"/>
        <end position="629"/>
    </location>
</feature>
<feature type="repeat" description="PPR" evidence="2">
    <location>
        <begin position="325"/>
        <end position="359"/>
    </location>
</feature>
<dbReference type="Pfam" id="PF01535">
    <property type="entry name" value="PPR"/>
    <property type="match status" value="7"/>
</dbReference>
<dbReference type="PANTHER" id="PTHR24015">
    <property type="entry name" value="OS07G0578800 PROTEIN-RELATED"/>
    <property type="match status" value="1"/>
</dbReference>
<feature type="repeat" description="PPR" evidence="2">
    <location>
        <begin position="459"/>
        <end position="493"/>
    </location>
</feature>
<dbReference type="Pfam" id="PF13041">
    <property type="entry name" value="PPR_2"/>
    <property type="match status" value="2"/>
</dbReference>
<gene>
    <name evidence="4" type="primary">LOC115755922</name>
</gene>
<proteinExistence type="predicted"/>
<dbReference type="RefSeq" id="XP_030551385.2">
    <property type="nucleotide sequence ID" value="XM_030695525.2"/>
</dbReference>
<evidence type="ECO:0000256" key="1">
    <source>
        <dbReference type="ARBA" id="ARBA00022737"/>
    </source>
</evidence>
<dbReference type="InterPro" id="IPR002885">
    <property type="entry name" value="PPR_rpt"/>
</dbReference>
<dbReference type="GeneID" id="115755922"/>
<evidence type="ECO:0000313" key="3">
    <source>
        <dbReference type="Proteomes" id="UP000827889"/>
    </source>
</evidence>
<dbReference type="PANTHER" id="PTHR24015:SF1758">
    <property type="entry name" value="OS02G0290000 PROTEIN"/>
    <property type="match status" value="1"/>
</dbReference>
<reference evidence="4" key="1">
    <citation type="submission" date="2025-08" db="UniProtKB">
        <authorList>
            <consortium name="RefSeq"/>
        </authorList>
    </citation>
    <scope>IDENTIFICATION</scope>
    <source>
        <tissue evidence="4">Leaf</tissue>
    </source>
</reference>
<dbReference type="GO" id="GO:0009451">
    <property type="term" value="P:RNA modification"/>
    <property type="evidence" value="ECO:0007669"/>
    <property type="project" value="InterPro"/>
</dbReference>
<dbReference type="NCBIfam" id="TIGR00756">
    <property type="entry name" value="PPR"/>
    <property type="match status" value="4"/>
</dbReference>
<name>A0A8B8QWD9_9MYRT</name>
<feature type="repeat" description="PPR" evidence="2">
    <location>
        <begin position="251"/>
        <end position="285"/>
    </location>
</feature>
<protein>
    <submittedName>
        <fullName evidence="4">Pentatricopeptide repeat-containing protein At5g08490</fullName>
    </submittedName>
</protein>
<evidence type="ECO:0000313" key="4">
    <source>
        <dbReference type="RefSeq" id="XP_030551385.2"/>
    </source>
</evidence>
<dbReference type="AlphaFoldDB" id="A0A8B8QWD9"/>
<keyword evidence="3" id="KW-1185">Reference proteome</keyword>
<dbReference type="GO" id="GO:0003723">
    <property type="term" value="F:RNA binding"/>
    <property type="evidence" value="ECO:0007669"/>
    <property type="project" value="InterPro"/>
</dbReference>
<dbReference type="Pfam" id="PF20431">
    <property type="entry name" value="E_motif"/>
    <property type="match status" value="1"/>
</dbReference>
<organism evidence="3 4">
    <name type="scientific">Rhodamnia argentea</name>
    <dbReference type="NCBI Taxonomy" id="178133"/>
    <lineage>
        <taxon>Eukaryota</taxon>
        <taxon>Viridiplantae</taxon>
        <taxon>Streptophyta</taxon>
        <taxon>Embryophyta</taxon>
        <taxon>Tracheophyta</taxon>
        <taxon>Spermatophyta</taxon>
        <taxon>Magnoliopsida</taxon>
        <taxon>eudicotyledons</taxon>
        <taxon>Gunneridae</taxon>
        <taxon>Pentapetalae</taxon>
        <taxon>rosids</taxon>
        <taxon>malvids</taxon>
        <taxon>Myrtales</taxon>
        <taxon>Myrtaceae</taxon>
        <taxon>Myrtoideae</taxon>
        <taxon>Myrteae</taxon>
        <taxon>Australasian group</taxon>
        <taxon>Rhodamnia</taxon>
    </lineage>
</organism>
<dbReference type="Gene3D" id="1.25.40.10">
    <property type="entry name" value="Tetratricopeptide repeat domain"/>
    <property type="match status" value="6"/>
</dbReference>
<dbReference type="InterPro" id="IPR011990">
    <property type="entry name" value="TPR-like_helical_dom_sf"/>
</dbReference>
<dbReference type="KEGG" id="rarg:115755922"/>